<keyword evidence="6 8" id="KW-0472">Membrane</keyword>
<evidence type="ECO:0000256" key="9">
    <source>
        <dbReference type="RuleBase" id="RU003357"/>
    </source>
</evidence>
<dbReference type="InterPro" id="IPR023996">
    <property type="entry name" value="TonB-dep_OMP_SusC/RagA"/>
</dbReference>
<keyword evidence="14" id="KW-1185">Reference proteome</keyword>
<accession>A0A1G7GR36</accession>
<dbReference type="Pfam" id="PF13715">
    <property type="entry name" value="CarbopepD_reg_2"/>
    <property type="match status" value="1"/>
</dbReference>
<keyword evidence="4 8" id="KW-0812">Transmembrane</keyword>
<dbReference type="Gene3D" id="2.60.40.1120">
    <property type="entry name" value="Carboxypeptidase-like, regulatory domain"/>
    <property type="match status" value="1"/>
</dbReference>
<evidence type="ECO:0000256" key="8">
    <source>
        <dbReference type="PROSITE-ProRule" id="PRU01360"/>
    </source>
</evidence>
<dbReference type="SUPFAM" id="SSF56935">
    <property type="entry name" value="Porins"/>
    <property type="match status" value="1"/>
</dbReference>
<evidence type="ECO:0000259" key="11">
    <source>
        <dbReference type="Pfam" id="PF00593"/>
    </source>
</evidence>
<dbReference type="AlphaFoldDB" id="A0A1G7GR36"/>
<feature type="domain" description="TonB-dependent receptor-like beta-barrel" evidence="11">
    <location>
        <begin position="417"/>
        <end position="976"/>
    </location>
</feature>
<comment type="subcellular location">
    <subcellularLocation>
        <location evidence="1 8">Cell outer membrane</location>
        <topology evidence="1 8">Multi-pass membrane protein</topology>
    </subcellularLocation>
</comment>
<evidence type="ECO:0000313" key="13">
    <source>
        <dbReference type="EMBL" id="SDE90551.1"/>
    </source>
</evidence>
<feature type="chain" id="PRO_5010237928" evidence="10">
    <location>
        <begin position="23"/>
        <end position="1015"/>
    </location>
</feature>
<organism evidence="13 14">
    <name type="scientific">Cellulophaga baltica</name>
    <dbReference type="NCBI Taxonomy" id="76594"/>
    <lineage>
        <taxon>Bacteria</taxon>
        <taxon>Pseudomonadati</taxon>
        <taxon>Bacteroidota</taxon>
        <taxon>Flavobacteriia</taxon>
        <taxon>Flavobacteriales</taxon>
        <taxon>Flavobacteriaceae</taxon>
        <taxon>Cellulophaga</taxon>
    </lineage>
</organism>
<keyword evidence="2 8" id="KW-0813">Transport</keyword>
<evidence type="ECO:0000256" key="10">
    <source>
        <dbReference type="SAM" id="SignalP"/>
    </source>
</evidence>
<dbReference type="InterPro" id="IPR012910">
    <property type="entry name" value="Plug_dom"/>
</dbReference>
<comment type="similarity">
    <text evidence="8 9">Belongs to the TonB-dependent receptor family.</text>
</comment>
<dbReference type="InterPro" id="IPR036942">
    <property type="entry name" value="Beta-barrel_TonB_sf"/>
</dbReference>
<dbReference type="Gene3D" id="2.40.170.20">
    <property type="entry name" value="TonB-dependent receptor, beta-barrel domain"/>
    <property type="match status" value="1"/>
</dbReference>
<protein>
    <submittedName>
        <fullName evidence="13">TonB-linked outer membrane protein, SusC/RagA family</fullName>
    </submittedName>
</protein>
<dbReference type="GO" id="GO:0009279">
    <property type="term" value="C:cell outer membrane"/>
    <property type="evidence" value="ECO:0007669"/>
    <property type="project" value="UniProtKB-SubCell"/>
</dbReference>
<keyword evidence="7 8" id="KW-0998">Cell outer membrane</keyword>
<name>A0A1G7GR36_9FLAO</name>
<dbReference type="RefSeq" id="WP_025613664.1">
    <property type="nucleotide sequence ID" value="NZ_FNBD01000005.1"/>
</dbReference>
<sequence>MKSKLTWILTPLLALMMSFSFAQEKTITGTVTDESGLPLPGVSVLVVGTTKGSQTDFDGNYAIVASQGQQLRFSYVGQKTVEKLVGSSAVVNVQLLEDAQALEEVIVLGYSSKGVDEVTGSSVQVAGDKIAGVQLPSIEQALQGKVAGLQMSNASGTPGSAQDIRIRGVGSINASNQPLFVIDGVPIINDNFSGSDNASTFNPMSAFNSQDIETMTVLKDAGATAAYGARGSNGVIVITTKRGANNKKTVFNFTSNVGFQNEAYNEAAPLTGAQRLELLAESLVNSEGYARETAIQSGVNDGLVASNVLDYDGTDYKWDALLKNKDAMLKNYTLSASGGDESSSFYASLGYNKTEAVVVGANFERLNGILNYNKKMRDNVDFSSSINVSNTKQNPILEGGSFFANPFITRALINPFNNPFNEDGSYNTDLQYGSLPNVLYLLDNNITRNELTRALANTKIDWELVNDLVFSTRFSIDLALTDYKNYGNQVEGDSEDVGGSVVVSAEKNYNYVLQNSLNYKFKLGENHNFNTTALFEYQRNQNSYLFGSGENFPTAGLTNLDSAGSNIDAGSSFVDWYNVSYLGLLSYNFAGKYVVDATYRREGSSRFSEGLRYGDFGSVGVAWNLHREDFVNNNIFNELRLRGSYGITGNNAIDENSYQALLSYSADYAGSGAAFASQFGNPVLTWEKGKTLDVGLDFGIYDNRLSGSFAYYNRTTSDLLQEVPLSLTSGFDNQQQNIGEIVNKGYELELNYNVIQSDNFLWSISGNIGTVDNEVTKLAIDGNGEEIDPSAGSVYTTTQVGIPVRSWYMRTWAGVNETTGDPEWYLNGVDGEVTSDYNAAERIVQGSAVPDYTAGLSTHLEYKGIFMDLDFYAAGGHQVYEQFAQFYLRTNSFTLGSFNGDQRLLDRWQEPGDVTDVPRLSYNENNNFHATSSRHLYDGDFIRLRNAAIGYNVPSRFLNKIAFIDGLSFTLRGTNLATWVKDDGLKLDPEVRADGFTRLTTPPTKSYTFGVNVKF</sequence>
<dbReference type="PROSITE" id="PS52016">
    <property type="entry name" value="TONB_DEPENDENT_REC_3"/>
    <property type="match status" value="1"/>
</dbReference>
<proteinExistence type="inferred from homology"/>
<evidence type="ECO:0000313" key="14">
    <source>
        <dbReference type="Proteomes" id="UP000182114"/>
    </source>
</evidence>
<evidence type="ECO:0000256" key="5">
    <source>
        <dbReference type="ARBA" id="ARBA00023077"/>
    </source>
</evidence>
<dbReference type="EMBL" id="FNBD01000005">
    <property type="protein sequence ID" value="SDE90551.1"/>
    <property type="molecule type" value="Genomic_DNA"/>
</dbReference>
<dbReference type="NCBIfam" id="TIGR04056">
    <property type="entry name" value="OMP_RagA_SusC"/>
    <property type="match status" value="1"/>
</dbReference>
<evidence type="ECO:0000256" key="4">
    <source>
        <dbReference type="ARBA" id="ARBA00022692"/>
    </source>
</evidence>
<reference evidence="14" key="1">
    <citation type="submission" date="2016-10" db="EMBL/GenBank/DDBJ databases">
        <authorList>
            <person name="Varghese N."/>
            <person name="Submissions S."/>
        </authorList>
    </citation>
    <scope>NUCLEOTIDE SEQUENCE [LARGE SCALE GENOMIC DNA]</scope>
    <source>
        <strain evidence="14">DSM 24729</strain>
    </source>
</reference>
<dbReference type="Gene3D" id="2.170.130.10">
    <property type="entry name" value="TonB-dependent receptor, plug domain"/>
    <property type="match status" value="1"/>
</dbReference>
<dbReference type="NCBIfam" id="TIGR04057">
    <property type="entry name" value="SusC_RagA_signa"/>
    <property type="match status" value="1"/>
</dbReference>
<keyword evidence="10" id="KW-0732">Signal</keyword>
<feature type="domain" description="TonB-dependent receptor plug" evidence="12">
    <location>
        <begin position="117"/>
        <end position="235"/>
    </location>
</feature>
<evidence type="ECO:0000256" key="1">
    <source>
        <dbReference type="ARBA" id="ARBA00004571"/>
    </source>
</evidence>
<feature type="signal peptide" evidence="10">
    <location>
        <begin position="1"/>
        <end position="22"/>
    </location>
</feature>
<evidence type="ECO:0000256" key="6">
    <source>
        <dbReference type="ARBA" id="ARBA00023136"/>
    </source>
</evidence>
<dbReference type="InterPro" id="IPR000531">
    <property type="entry name" value="Beta-barrel_TonB"/>
</dbReference>
<keyword evidence="5 9" id="KW-0798">TonB box</keyword>
<evidence type="ECO:0000256" key="7">
    <source>
        <dbReference type="ARBA" id="ARBA00023237"/>
    </source>
</evidence>
<dbReference type="InterPro" id="IPR008969">
    <property type="entry name" value="CarboxyPept-like_regulatory"/>
</dbReference>
<dbReference type="Proteomes" id="UP000182114">
    <property type="component" value="Unassembled WGS sequence"/>
</dbReference>
<evidence type="ECO:0000256" key="3">
    <source>
        <dbReference type="ARBA" id="ARBA00022452"/>
    </source>
</evidence>
<dbReference type="Pfam" id="PF00593">
    <property type="entry name" value="TonB_dep_Rec_b-barrel"/>
    <property type="match status" value="1"/>
</dbReference>
<evidence type="ECO:0000256" key="2">
    <source>
        <dbReference type="ARBA" id="ARBA00022448"/>
    </source>
</evidence>
<dbReference type="InterPro" id="IPR039426">
    <property type="entry name" value="TonB-dep_rcpt-like"/>
</dbReference>
<gene>
    <name evidence="13" type="ORF">SAMN04487992_1054</name>
</gene>
<dbReference type="InterPro" id="IPR023997">
    <property type="entry name" value="TonB-dep_OMP_SusC/RagA_CS"/>
</dbReference>
<dbReference type="Pfam" id="PF07715">
    <property type="entry name" value="Plug"/>
    <property type="match status" value="1"/>
</dbReference>
<keyword evidence="3 8" id="KW-1134">Transmembrane beta strand</keyword>
<evidence type="ECO:0000259" key="12">
    <source>
        <dbReference type="Pfam" id="PF07715"/>
    </source>
</evidence>
<dbReference type="InterPro" id="IPR037066">
    <property type="entry name" value="Plug_dom_sf"/>
</dbReference>
<dbReference type="SUPFAM" id="SSF49464">
    <property type="entry name" value="Carboxypeptidase regulatory domain-like"/>
    <property type="match status" value="1"/>
</dbReference>